<dbReference type="NCBIfam" id="TIGR04409">
    <property type="entry name" value="LptC_YrbK"/>
    <property type="match status" value="1"/>
</dbReference>
<dbReference type="InterPro" id="IPR026265">
    <property type="entry name" value="LptC"/>
</dbReference>
<dbReference type="InterPro" id="IPR010664">
    <property type="entry name" value="LipoPS_assembly_LptC-rel"/>
</dbReference>
<evidence type="ECO:0000256" key="2">
    <source>
        <dbReference type="ARBA" id="ARBA00022519"/>
    </source>
</evidence>
<dbReference type="Proteomes" id="UP000774000">
    <property type="component" value="Unassembled WGS sequence"/>
</dbReference>
<feature type="transmembrane region" description="Helical" evidence="7">
    <location>
        <begin position="7"/>
        <end position="23"/>
    </location>
</feature>
<accession>A0A938XSM1</accession>
<evidence type="ECO:0000256" key="4">
    <source>
        <dbReference type="ARBA" id="ARBA00022989"/>
    </source>
</evidence>
<keyword evidence="9" id="KW-1185">Reference proteome</keyword>
<evidence type="ECO:0000256" key="5">
    <source>
        <dbReference type="ARBA" id="ARBA00023136"/>
    </source>
</evidence>
<protein>
    <submittedName>
        <fullName evidence="8">LPS export ABC transporter protein LptC</fullName>
    </submittedName>
</protein>
<proteinExistence type="predicted"/>
<feature type="region of interest" description="Disordered" evidence="6">
    <location>
        <begin position="31"/>
        <end position="51"/>
    </location>
</feature>
<dbReference type="GO" id="GO:0017089">
    <property type="term" value="F:glycolipid transfer activity"/>
    <property type="evidence" value="ECO:0007669"/>
    <property type="project" value="TreeGrafter"/>
</dbReference>
<name>A0A938XSM1_9FIRM</name>
<dbReference type="RefSeq" id="WP_204701734.1">
    <property type="nucleotide sequence ID" value="NZ_JAFBDQ010000008.1"/>
</dbReference>
<dbReference type="PANTHER" id="PTHR37481:SF1">
    <property type="entry name" value="LIPOPOLYSACCHARIDE EXPORT SYSTEM PROTEIN LPTC"/>
    <property type="match status" value="1"/>
</dbReference>
<dbReference type="GO" id="GO:0015221">
    <property type="term" value="F:lipopolysaccharide transmembrane transporter activity"/>
    <property type="evidence" value="ECO:0007669"/>
    <property type="project" value="InterPro"/>
</dbReference>
<dbReference type="Pfam" id="PF06835">
    <property type="entry name" value="LptC"/>
    <property type="match status" value="1"/>
</dbReference>
<dbReference type="Gene3D" id="2.60.450.10">
    <property type="entry name" value="Lipopolysaccharide (LPS) transport protein A like domain"/>
    <property type="match status" value="1"/>
</dbReference>
<keyword evidence="4 7" id="KW-1133">Transmembrane helix</keyword>
<reference evidence="8" key="1">
    <citation type="submission" date="2021-01" db="EMBL/GenBank/DDBJ databases">
        <title>Genomic Encyclopedia of Type Strains, Phase IV (KMG-IV): sequencing the most valuable type-strain genomes for metagenomic binning, comparative biology and taxonomic classification.</title>
        <authorList>
            <person name="Goeker M."/>
        </authorList>
    </citation>
    <scope>NUCLEOTIDE SEQUENCE</scope>
    <source>
        <strain evidence="8">DSM 23230</strain>
    </source>
</reference>
<dbReference type="GO" id="GO:0030288">
    <property type="term" value="C:outer membrane-bounded periplasmic space"/>
    <property type="evidence" value="ECO:0007669"/>
    <property type="project" value="TreeGrafter"/>
</dbReference>
<dbReference type="GO" id="GO:0005886">
    <property type="term" value="C:plasma membrane"/>
    <property type="evidence" value="ECO:0007669"/>
    <property type="project" value="InterPro"/>
</dbReference>
<evidence type="ECO:0000313" key="8">
    <source>
        <dbReference type="EMBL" id="MBM7556966.1"/>
    </source>
</evidence>
<keyword evidence="3 7" id="KW-0812">Transmembrane</keyword>
<organism evidence="8 9">
    <name type="scientific">Halanaerobacter jeridensis</name>
    <dbReference type="NCBI Taxonomy" id="706427"/>
    <lineage>
        <taxon>Bacteria</taxon>
        <taxon>Bacillati</taxon>
        <taxon>Bacillota</taxon>
        <taxon>Clostridia</taxon>
        <taxon>Halanaerobiales</taxon>
        <taxon>Halobacteroidaceae</taxon>
        <taxon>Halanaerobacter</taxon>
    </lineage>
</organism>
<evidence type="ECO:0000313" key="9">
    <source>
        <dbReference type="Proteomes" id="UP000774000"/>
    </source>
</evidence>
<evidence type="ECO:0000256" key="7">
    <source>
        <dbReference type="SAM" id="Phobius"/>
    </source>
</evidence>
<dbReference type="EMBL" id="JAFBDQ010000008">
    <property type="protein sequence ID" value="MBM7556966.1"/>
    <property type="molecule type" value="Genomic_DNA"/>
</dbReference>
<keyword evidence="5 7" id="KW-0472">Membrane</keyword>
<evidence type="ECO:0000256" key="1">
    <source>
        <dbReference type="ARBA" id="ARBA00022475"/>
    </source>
</evidence>
<dbReference type="PANTHER" id="PTHR37481">
    <property type="entry name" value="LIPOPOLYSACCHARIDE EXPORT SYSTEM PROTEIN LPTC"/>
    <property type="match status" value="1"/>
</dbReference>
<dbReference type="InterPro" id="IPR052363">
    <property type="entry name" value="LPS_export_LptC"/>
</dbReference>
<evidence type="ECO:0000256" key="3">
    <source>
        <dbReference type="ARBA" id="ARBA00022692"/>
    </source>
</evidence>
<sequence>MTKKKTIIFALIIILLITGYFIFTSQSTPESEQQQQTAEQRQEQEQEQMDAEAELKGAAMTLYSQDETTKWELKADAIEHFSNSGQTKLRQVTAEVYQQEEQVISLSAKEGTLDTKTGFLSLQGPVTIKSGAKVIKANRLNWNQAKNELIGRGDILLKQSGLEVRGEKFISQIDLSRLRVLENVQVTSQKEDDINEK</sequence>
<keyword evidence="1" id="KW-1003">Cell membrane</keyword>
<gene>
    <name evidence="8" type="ORF">JOC47_001820</name>
</gene>
<dbReference type="AlphaFoldDB" id="A0A938XSM1"/>
<keyword evidence="2" id="KW-0997">Cell inner membrane</keyword>
<evidence type="ECO:0000256" key="6">
    <source>
        <dbReference type="SAM" id="MobiDB-lite"/>
    </source>
</evidence>
<comment type="caution">
    <text evidence="8">The sequence shown here is derived from an EMBL/GenBank/DDBJ whole genome shotgun (WGS) entry which is preliminary data.</text>
</comment>